<dbReference type="Gene3D" id="3.50.30.30">
    <property type="match status" value="1"/>
</dbReference>
<protein>
    <recommendedName>
        <fullName evidence="8">Cucumisin</fullName>
    </recommendedName>
</protein>
<dbReference type="SUPFAM" id="SSF52743">
    <property type="entry name" value="Subtilisin-like"/>
    <property type="match status" value="1"/>
</dbReference>
<name>A0A7N2M7X2_QUELO</name>
<reference evidence="6" key="2">
    <citation type="submission" date="2021-01" db="UniProtKB">
        <authorList>
            <consortium name="EnsemblPlants"/>
        </authorList>
    </citation>
    <scope>IDENTIFICATION</scope>
</reference>
<evidence type="ECO:0000313" key="6">
    <source>
        <dbReference type="EnsemblPlants" id="QL07p048166:mrna"/>
    </source>
</evidence>
<evidence type="ECO:0008006" key="8">
    <source>
        <dbReference type="Google" id="ProtNLM"/>
    </source>
</evidence>
<evidence type="ECO:0000259" key="4">
    <source>
        <dbReference type="Pfam" id="PF00082"/>
    </source>
</evidence>
<dbReference type="EnsemblPlants" id="QL07p048166:mrna">
    <property type="protein sequence ID" value="QL07p048166:mrna"/>
    <property type="gene ID" value="QL07p048166"/>
</dbReference>
<dbReference type="InterPro" id="IPR036852">
    <property type="entry name" value="Peptidase_S8/S53_dom_sf"/>
</dbReference>
<keyword evidence="3" id="KW-0732">Signal</keyword>
<evidence type="ECO:0000256" key="1">
    <source>
        <dbReference type="ARBA" id="ARBA00004613"/>
    </source>
</evidence>
<feature type="domain" description="Subtilisin-like protease fibronectin type-III" evidence="5">
    <location>
        <begin position="230"/>
        <end position="282"/>
    </location>
</feature>
<dbReference type="InterPro" id="IPR000209">
    <property type="entry name" value="Peptidase_S8/S53_dom"/>
</dbReference>
<dbReference type="GO" id="GO:0004252">
    <property type="term" value="F:serine-type endopeptidase activity"/>
    <property type="evidence" value="ECO:0007669"/>
    <property type="project" value="InterPro"/>
</dbReference>
<evidence type="ECO:0000313" key="7">
    <source>
        <dbReference type="Proteomes" id="UP000594261"/>
    </source>
</evidence>
<sequence>METFGVDRGGGGQLAAGAVGTIMQNTRFTNVANSFPLPASCLSLKKVSEVKDYYNSSRIPTATIQKSIEENDGLAPYVVSFSSRGPNPITRDILKLDLTALEAYILAAWSKATTMTKVEGDTRIVLYNIISGTSMSCPHAIAAAAYVKSFHPTWSPVAVKSALMTTDAEFAYGTGHINPTRAINPGLVYDAGEINYVNFLCGQGYSNRSLGLVIGDNSSCSQAKKPASHMNYPSFILSSMSKSVITSFFPRTVTNVGSLVSIYKAIVNAPTGLKVEVIPNVL</sequence>
<dbReference type="Proteomes" id="UP000594261">
    <property type="component" value="Chromosome 7"/>
</dbReference>
<organism evidence="6 7">
    <name type="scientific">Quercus lobata</name>
    <name type="common">Valley oak</name>
    <dbReference type="NCBI Taxonomy" id="97700"/>
    <lineage>
        <taxon>Eukaryota</taxon>
        <taxon>Viridiplantae</taxon>
        <taxon>Streptophyta</taxon>
        <taxon>Embryophyta</taxon>
        <taxon>Tracheophyta</taxon>
        <taxon>Spermatophyta</taxon>
        <taxon>Magnoliopsida</taxon>
        <taxon>eudicotyledons</taxon>
        <taxon>Gunneridae</taxon>
        <taxon>Pentapetalae</taxon>
        <taxon>rosids</taxon>
        <taxon>fabids</taxon>
        <taxon>Fagales</taxon>
        <taxon>Fagaceae</taxon>
        <taxon>Quercus</taxon>
    </lineage>
</organism>
<feature type="domain" description="Peptidase S8/S53" evidence="4">
    <location>
        <begin position="76"/>
        <end position="203"/>
    </location>
</feature>
<dbReference type="AlphaFoldDB" id="A0A7N2M7X2"/>
<dbReference type="GO" id="GO:0006508">
    <property type="term" value="P:proteolysis"/>
    <property type="evidence" value="ECO:0007669"/>
    <property type="project" value="InterPro"/>
</dbReference>
<dbReference type="Gene3D" id="3.40.50.200">
    <property type="entry name" value="Peptidase S8/S53 domain"/>
    <property type="match status" value="1"/>
</dbReference>
<evidence type="ECO:0000259" key="5">
    <source>
        <dbReference type="Pfam" id="PF17766"/>
    </source>
</evidence>
<dbReference type="Gramene" id="QL07p048166:mrna">
    <property type="protein sequence ID" value="QL07p048166:mrna"/>
    <property type="gene ID" value="QL07p048166"/>
</dbReference>
<reference evidence="6 7" key="1">
    <citation type="journal article" date="2016" name="G3 (Bethesda)">
        <title>First Draft Assembly and Annotation of the Genome of a California Endemic Oak Quercus lobata Nee (Fagaceae).</title>
        <authorList>
            <person name="Sork V.L."/>
            <person name="Fitz-Gibbon S.T."/>
            <person name="Puiu D."/>
            <person name="Crepeau M."/>
            <person name="Gugger P.F."/>
            <person name="Sherman R."/>
            <person name="Stevens K."/>
            <person name="Langley C.H."/>
            <person name="Pellegrini M."/>
            <person name="Salzberg S.L."/>
        </authorList>
    </citation>
    <scope>NUCLEOTIDE SEQUENCE [LARGE SCALE GENOMIC DNA]</scope>
    <source>
        <strain evidence="6 7">cv. SW786</strain>
    </source>
</reference>
<dbReference type="InterPro" id="IPR045051">
    <property type="entry name" value="SBT"/>
</dbReference>
<dbReference type="OMA" id="MSCPHAI"/>
<accession>A0A7N2M7X2</accession>
<evidence type="ECO:0000256" key="2">
    <source>
        <dbReference type="ARBA" id="ARBA00011073"/>
    </source>
</evidence>
<dbReference type="InterPro" id="IPR041469">
    <property type="entry name" value="Subtilisin-like_FN3"/>
</dbReference>
<keyword evidence="7" id="KW-1185">Reference proteome</keyword>
<dbReference type="EMBL" id="LRBV02000007">
    <property type="status" value="NOT_ANNOTATED_CDS"/>
    <property type="molecule type" value="Genomic_DNA"/>
</dbReference>
<comment type="subcellular location">
    <subcellularLocation>
        <location evidence="1">Secreted</location>
    </subcellularLocation>
</comment>
<dbReference type="Pfam" id="PF17766">
    <property type="entry name" value="fn3_6"/>
    <property type="match status" value="1"/>
</dbReference>
<dbReference type="Gene3D" id="2.60.40.2310">
    <property type="match status" value="1"/>
</dbReference>
<dbReference type="InParanoid" id="A0A7N2M7X2"/>
<dbReference type="PANTHER" id="PTHR10795">
    <property type="entry name" value="PROPROTEIN CONVERTASE SUBTILISIN/KEXIN"/>
    <property type="match status" value="1"/>
</dbReference>
<dbReference type="Pfam" id="PF00082">
    <property type="entry name" value="Peptidase_S8"/>
    <property type="match status" value="1"/>
</dbReference>
<evidence type="ECO:0000256" key="3">
    <source>
        <dbReference type="ARBA" id="ARBA00022729"/>
    </source>
</evidence>
<proteinExistence type="inferred from homology"/>
<dbReference type="GO" id="GO:0005576">
    <property type="term" value="C:extracellular region"/>
    <property type="evidence" value="ECO:0007669"/>
    <property type="project" value="UniProtKB-SubCell"/>
</dbReference>
<comment type="similarity">
    <text evidence="2">Belongs to the peptidase S8 family.</text>
</comment>